<dbReference type="EMBL" id="KN717891">
    <property type="protein sequence ID" value="KJH40105.1"/>
    <property type="molecule type" value="Genomic_DNA"/>
</dbReference>
<reference evidence="2 3" key="1">
    <citation type="submission" date="2013-11" db="EMBL/GenBank/DDBJ databases">
        <title>Draft genome of the bovine lungworm Dictyocaulus viviparus.</title>
        <authorList>
            <person name="Mitreva M."/>
        </authorList>
    </citation>
    <scope>NUCLEOTIDE SEQUENCE [LARGE SCALE GENOMIC DNA]</scope>
    <source>
        <strain evidence="2 3">HannoverDv2000</strain>
    </source>
</reference>
<feature type="compositionally biased region" description="Low complexity" evidence="1">
    <location>
        <begin position="58"/>
        <end position="72"/>
    </location>
</feature>
<sequence>MEQKIKIGHASDNVRQYADGGASSSLLTDYAASARANAVAARTVRTPAARDNVQMARASSTGTSSSAGSVID</sequence>
<evidence type="ECO:0000313" key="2">
    <source>
        <dbReference type="EMBL" id="KJH40105.1"/>
    </source>
</evidence>
<evidence type="ECO:0000256" key="1">
    <source>
        <dbReference type="SAM" id="MobiDB-lite"/>
    </source>
</evidence>
<dbReference type="STRING" id="29172.A0A0D8X6D4"/>
<proteinExistence type="predicted"/>
<accession>A0A0D8X6D4</accession>
<protein>
    <submittedName>
        <fullName evidence="2">Uncharacterized protein</fullName>
    </submittedName>
</protein>
<dbReference type="AlphaFoldDB" id="A0A0D8X6D4"/>
<evidence type="ECO:0000313" key="3">
    <source>
        <dbReference type="Proteomes" id="UP000053766"/>
    </source>
</evidence>
<gene>
    <name evidence="2" type="ORF">DICVIV_13971</name>
</gene>
<organism evidence="2 3">
    <name type="scientific">Dictyocaulus viviparus</name>
    <name type="common">Bovine lungworm</name>
    <dbReference type="NCBI Taxonomy" id="29172"/>
    <lineage>
        <taxon>Eukaryota</taxon>
        <taxon>Metazoa</taxon>
        <taxon>Ecdysozoa</taxon>
        <taxon>Nematoda</taxon>
        <taxon>Chromadorea</taxon>
        <taxon>Rhabditida</taxon>
        <taxon>Rhabditina</taxon>
        <taxon>Rhabditomorpha</taxon>
        <taxon>Strongyloidea</taxon>
        <taxon>Metastrongylidae</taxon>
        <taxon>Dictyocaulus</taxon>
    </lineage>
</organism>
<feature type="region of interest" description="Disordered" evidence="1">
    <location>
        <begin position="48"/>
        <end position="72"/>
    </location>
</feature>
<dbReference type="Proteomes" id="UP000053766">
    <property type="component" value="Unassembled WGS sequence"/>
</dbReference>
<name>A0A0D8X6D4_DICVI</name>
<keyword evidence="3" id="KW-1185">Reference proteome</keyword>
<reference evidence="3" key="2">
    <citation type="journal article" date="2016" name="Sci. Rep.">
        <title>Dictyocaulus viviparus genome, variome and transcriptome elucidate lungworm biology and support future intervention.</title>
        <authorList>
            <person name="McNulty S.N."/>
            <person name="Strube C."/>
            <person name="Rosa B.A."/>
            <person name="Martin J.C."/>
            <person name="Tyagi R."/>
            <person name="Choi Y.J."/>
            <person name="Wang Q."/>
            <person name="Hallsworth Pepin K."/>
            <person name="Zhang X."/>
            <person name="Ozersky P."/>
            <person name="Wilson R.K."/>
            <person name="Sternberg P.W."/>
            <person name="Gasser R.B."/>
            <person name="Mitreva M."/>
        </authorList>
    </citation>
    <scope>NUCLEOTIDE SEQUENCE [LARGE SCALE GENOMIC DNA]</scope>
    <source>
        <strain evidence="3">HannoverDv2000</strain>
    </source>
</reference>